<protein>
    <submittedName>
        <fullName evidence="1">Uncharacterized protein</fullName>
    </submittedName>
</protein>
<comment type="caution">
    <text evidence="1">The sequence shown here is derived from an EMBL/GenBank/DDBJ whole genome shotgun (WGS) entry which is preliminary data.</text>
</comment>
<evidence type="ECO:0000313" key="2">
    <source>
        <dbReference type="Proteomes" id="UP001172386"/>
    </source>
</evidence>
<evidence type="ECO:0000313" key="1">
    <source>
        <dbReference type="EMBL" id="KAJ9664041.1"/>
    </source>
</evidence>
<sequence>MASGAAQIDGVNGVDKPIKPDYDIFIIGAGFAGLRMIHEARKLGLSYKVVEAGSSVGGTWYWNRYPGARTDSESWIYILNFSKEIRDNWKWKERFPRQPEVLEYLNHVADKCDMRKDIQFNTRIKSCHYDEANHIWKITSQTNESWTCRYFISASGVLSVGRKLPFKGVENFKGESYRTYEWPKHDVDFKGKRIAVIGTGATAVQVIPVVAHNAKSVTIFQRTPNFVLPARNHPVTQDHWNEIKANYDNIWNQGRSQSFGMAMTDSTVTTEGKTDAQINRMFEYGWEIGGFRYIFETFADLLVNQKANDMASEFVRNKIRAIVKDEKTAELLCPDHALMAKRPPLGHHYYETFNKPNVKLVNVKDNPITEITEKGVRTGTDEYEVDMIIYAIGFDASTGAYTQMDIRGINNRCLGEEWNKALETFIGITVEGYPNMFMLSAPQSPFANLTVVLDNTADWIGMVISYMEKNGYKEMQPTREATEKWVKLLTDGYEATVLPEAAKKAGSWYIGANIPGKAIRPLFWFGGVVAYIQVCDTEVDNNFPGLKMK</sequence>
<reference evidence="1" key="1">
    <citation type="submission" date="2022-10" db="EMBL/GenBank/DDBJ databases">
        <title>Culturing micro-colonial fungi from biological soil crusts in the Mojave desert and describing Neophaeococcomyces mojavensis, and introducing the new genera and species Taxawa tesnikishii.</title>
        <authorList>
            <person name="Kurbessoian T."/>
            <person name="Stajich J.E."/>
        </authorList>
    </citation>
    <scope>NUCLEOTIDE SEQUENCE</scope>
    <source>
        <strain evidence="1">JES_112</strain>
    </source>
</reference>
<organism evidence="1 2">
    <name type="scientific">Neophaeococcomyces mojaviensis</name>
    <dbReference type="NCBI Taxonomy" id="3383035"/>
    <lineage>
        <taxon>Eukaryota</taxon>
        <taxon>Fungi</taxon>
        <taxon>Dikarya</taxon>
        <taxon>Ascomycota</taxon>
        <taxon>Pezizomycotina</taxon>
        <taxon>Eurotiomycetes</taxon>
        <taxon>Chaetothyriomycetidae</taxon>
        <taxon>Chaetothyriales</taxon>
        <taxon>Chaetothyriales incertae sedis</taxon>
        <taxon>Neophaeococcomyces</taxon>
    </lineage>
</organism>
<dbReference type="Proteomes" id="UP001172386">
    <property type="component" value="Unassembled WGS sequence"/>
</dbReference>
<proteinExistence type="predicted"/>
<name>A0ACC3AJS7_9EURO</name>
<dbReference type="EMBL" id="JAPDRQ010000005">
    <property type="protein sequence ID" value="KAJ9664041.1"/>
    <property type="molecule type" value="Genomic_DNA"/>
</dbReference>
<keyword evidence="2" id="KW-1185">Reference proteome</keyword>
<accession>A0ACC3AJS7</accession>
<gene>
    <name evidence="1" type="ORF">H2198_000544</name>
</gene>